<reference evidence="6 7" key="1">
    <citation type="submission" date="2024-02" db="EMBL/GenBank/DDBJ databases">
        <title>Identification of pathogenicity and growth-promoting function of Pseudomonas putida variant.</title>
        <authorList>
            <person name="Sun J."/>
        </authorList>
    </citation>
    <scope>NUCLEOTIDE SEQUENCE [LARGE SCALE GENOMIC DNA]</scope>
    <source>
        <strain evidence="6 7">A03</strain>
    </source>
</reference>
<dbReference type="SUPFAM" id="SSF46689">
    <property type="entry name" value="Homeodomain-like"/>
    <property type="match status" value="1"/>
</dbReference>
<feature type="domain" description="HTH araC/xylS-type" evidence="5">
    <location>
        <begin position="121"/>
        <end position="218"/>
    </location>
</feature>
<dbReference type="Pfam" id="PF12833">
    <property type="entry name" value="HTH_18"/>
    <property type="match status" value="1"/>
</dbReference>
<evidence type="ECO:0000256" key="1">
    <source>
        <dbReference type="ARBA" id="ARBA00023015"/>
    </source>
</evidence>
<evidence type="ECO:0000259" key="5">
    <source>
        <dbReference type="PROSITE" id="PS01124"/>
    </source>
</evidence>
<dbReference type="Gene3D" id="1.10.10.60">
    <property type="entry name" value="Homeodomain-like"/>
    <property type="match status" value="1"/>
</dbReference>
<dbReference type="InterPro" id="IPR009057">
    <property type="entry name" value="Homeodomain-like_sf"/>
</dbReference>
<evidence type="ECO:0000313" key="6">
    <source>
        <dbReference type="EMBL" id="MEJ5864281.1"/>
    </source>
</evidence>
<gene>
    <name evidence="6" type="ORF">V7S98_13710</name>
</gene>
<keyword evidence="3" id="KW-0804">Transcription</keyword>
<evidence type="ECO:0000313" key="7">
    <source>
        <dbReference type="Proteomes" id="UP001380290"/>
    </source>
</evidence>
<keyword evidence="2" id="KW-0238">DNA-binding</keyword>
<evidence type="ECO:0000256" key="2">
    <source>
        <dbReference type="ARBA" id="ARBA00023125"/>
    </source>
</evidence>
<comment type="caution">
    <text evidence="6">The sequence shown here is derived from an EMBL/GenBank/DDBJ whole genome shotgun (WGS) entry which is preliminary data.</text>
</comment>
<dbReference type="SMART" id="SM00342">
    <property type="entry name" value="HTH_ARAC"/>
    <property type="match status" value="1"/>
</dbReference>
<organism evidence="6 7">
    <name type="scientific">Pseudomonas farsensis</name>
    <dbReference type="NCBI Taxonomy" id="2745492"/>
    <lineage>
        <taxon>Bacteria</taxon>
        <taxon>Pseudomonadati</taxon>
        <taxon>Pseudomonadota</taxon>
        <taxon>Gammaproteobacteria</taxon>
        <taxon>Pseudomonadales</taxon>
        <taxon>Pseudomonadaceae</taxon>
        <taxon>Pseudomonas</taxon>
    </lineage>
</organism>
<evidence type="ECO:0000256" key="3">
    <source>
        <dbReference type="ARBA" id="ARBA00023163"/>
    </source>
</evidence>
<dbReference type="InterPro" id="IPR018060">
    <property type="entry name" value="HTH_AraC"/>
</dbReference>
<dbReference type="PANTHER" id="PTHR46796">
    <property type="entry name" value="HTH-TYPE TRANSCRIPTIONAL ACTIVATOR RHAS-RELATED"/>
    <property type="match status" value="1"/>
</dbReference>
<dbReference type="InterPro" id="IPR050204">
    <property type="entry name" value="AraC_XylS_family_regulators"/>
</dbReference>
<dbReference type="PROSITE" id="PS01124">
    <property type="entry name" value="HTH_ARAC_FAMILY_2"/>
    <property type="match status" value="1"/>
</dbReference>
<dbReference type="RefSeq" id="WP_339599599.1">
    <property type="nucleotide sequence ID" value="NZ_JBBHLC010000035.1"/>
</dbReference>
<comment type="function">
    <text evidence="4">Regulatory protein of the TOL plasmid xyl operons. XylS activates the xylXYZLTEGFJQKIH operon required for the degradation of toluene, m-xylene and p-xylene.</text>
</comment>
<dbReference type="Proteomes" id="UP001380290">
    <property type="component" value="Unassembled WGS sequence"/>
</dbReference>
<keyword evidence="1" id="KW-0805">Transcription regulation</keyword>
<evidence type="ECO:0000256" key="4">
    <source>
        <dbReference type="ARBA" id="ARBA00037345"/>
    </source>
</evidence>
<keyword evidence="7" id="KW-1185">Reference proteome</keyword>
<proteinExistence type="predicted"/>
<accession>A0ABU8QUE8</accession>
<sequence length="238" mass="26124">MLRNESNAPPNRSRWSGELWLGSYYALFHGVAGHSSVHRHYAHQGISLQMPGEASPWTWVGSLSPHRVDEPSVSMLAVYAEPMVYNLSDLQAVAGYNPTALSALAQAMLHIPRTEVSLRLQRALERVDEQLDGKISAADLAHQAQVSQSHLHRLFSARLGLSIRRMVLWRRLRRALCLVFEGHSLTQAAHGAGFADSAHLSRTLRNMFGISGQQDLGQVRLRVLPSDDGPSAGVTAGP</sequence>
<name>A0ABU8QUE8_9PSED</name>
<protein>
    <submittedName>
        <fullName evidence="6">AraC family transcriptional regulator</fullName>
    </submittedName>
</protein>
<dbReference type="EMBL" id="JBBHLC010000035">
    <property type="protein sequence ID" value="MEJ5864281.1"/>
    <property type="molecule type" value="Genomic_DNA"/>
</dbReference>